<dbReference type="SMART" id="SM00327">
    <property type="entry name" value="VWA"/>
    <property type="match status" value="1"/>
</dbReference>
<protein>
    <submittedName>
        <fullName evidence="3">Putative von willebrand factor protein</fullName>
    </submittedName>
</protein>
<name>R1EVV0_BOTPV</name>
<feature type="compositionally biased region" description="Basic and acidic residues" evidence="1">
    <location>
        <begin position="413"/>
        <end position="437"/>
    </location>
</feature>
<dbReference type="InterPro" id="IPR002035">
    <property type="entry name" value="VWF_A"/>
</dbReference>
<dbReference type="KEGG" id="npa:UCRNP2_1475"/>
<dbReference type="SUPFAM" id="SSF51197">
    <property type="entry name" value="Clavaminate synthase-like"/>
    <property type="match status" value="1"/>
</dbReference>
<dbReference type="eggNOG" id="ENOG502S247">
    <property type="taxonomic scope" value="Eukaryota"/>
</dbReference>
<dbReference type="PROSITE" id="PS50234">
    <property type="entry name" value="VWFA"/>
    <property type="match status" value="1"/>
</dbReference>
<accession>R1EVV0</accession>
<evidence type="ECO:0000256" key="1">
    <source>
        <dbReference type="SAM" id="MobiDB-lite"/>
    </source>
</evidence>
<dbReference type="PANTHER" id="PTHR34706:SF1">
    <property type="entry name" value="VWFA DOMAIN-CONTAINING PROTEIN"/>
    <property type="match status" value="1"/>
</dbReference>
<dbReference type="Gene3D" id="3.40.50.410">
    <property type="entry name" value="von Willebrand factor, type A domain"/>
    <property type="match status" value="1"/>
</dbReference>
<dbReference type="Gene3D" id="2.60.120.620">
    <property type="entry name" value="q2cbj1_9rhob like domain"/>
    <property type="match status" value="1"/>
</dbReference>
<dbReference type="EMBL" id="KB915821">
    <property type="protein sequence ID" value="EOD51737.1"/>
    <property type="molecule type" value="Genomic_DNA"/>
</dbReference>
<feature type="domain" description="VWFA" evidence="2">
    <location>
        <begin position="22"/>
        <end position="216"/>
    </location>
</feature>
<sequence>MANSAAPAIPADDRYAFLSSFDTVFLIDDSGSMAGRSWRETKKALETITPICTGHDADGIDIYFLNHPDNPYHHNVTLPSTVTEIFTTVRPQGGTPTGQRLNQILKPYLARVAADADNTKPLNIIVITDGEPSDDVESVIINAAKKLDKFDAPAWQVGIQFFQVGREPGAKEHLKQLDDDLAELAGDDDLRDIVDTVPFTGNDDTELTGEGILKVVLGAVNRRLDRKRSKDLHRRHKRELATNQLTTHTIQAGLHALHTDGLVVLTNAIPTHDLTTLSTRMQRDAAILRASPSAHHNFGQRTGNVQQEPPTGAGWVFSSVVANAFATQLTECLLGPRPVLRFYSANTAFRGRARQPVHVDLDFPAFPTAFPFGFCVNACLDDVDERNGATEVWLGSHVGVGGGGSVVGGRGGGNEHTEEIDPELVEERRKIRPPDVE</sequence>
<reference evidence="4" key="1">
    <citation type="journal article" date="2013" name="Genome Announc.">
        <title>Draft genome sequence of Neofusicoccum parvum isolate UCR-NP2, a fungal vascular pathogen associated with grapevine cankers.</title>
        <authorList>
            <person name="Blanco-Ulate B."/>
            <person name="Rolshausen P."/>
            <person name="Cantu D."/>
        </authorList>
    </citation>
    <scope>NUCLEOTIDE SEQUENCE [LARGE SCALE GENOMIC DNA]</scope>
    <source>
        <strain evidence="4">UCR-NP2</strain>
    </source>
</reference>
<proteinExistence type="predicted"/>
<gene>
    <name evidence="3" type="ORF">UCRNP2_1475</name>
</gene>
<dbReference type="HOGENOM" id="CLU_626977_0_0_1"/>
<feature type="region of interest" description="Disordered" evidence="1">
    <location>
        <begin position="404"/>
        <end position="437"/>
    </location>
</feature>
<evidence type="ECO:0000313" key="3">
    <source>
        <dbReference type="EMBL" id="EOD51737.1"/>
    </source>
</evidence>
<dbReference type="SUPFAM" id="SSF53300">
    <property type="entry name" value="vWA-like"/>
    <property type="match status" value="1"/>
</dbReference>
<evidence type="ECO:0000313" key="4">
    <source>
        <dbReference type="Proteomes" id="UP000013521"/>
    </source>
</evidence>
<dbReference type="InterPro" id="IPR036465">
    <property type="entry name" value="vWFA_dom_sf"/>
</dbReference>
<dbReference type="OrthoDB" id="2142040at2759"/>
<organism evidence="3 4">
    <name type="scientific">Botryosphaeria parva (strain UCR-NP2)</name>
    <name type="common">Grapevine canker fungus</name>
    <name type="synonym">Neofusicoccum parvum</name>
    <dbReference type="NCBI Taxonomy" id="1287680"/>
    <lineage>
        <taxon>Eukaryota</taxon>
        <taxon>Fungi</taxon>
        <taxon>Dikarya</taxon>
        <taxon>Ascomycota</taxon>
        <taxon>Pezizomycotina</taxon>
        <taxon>Dothideomycetes</taxon>
        <taxon>Dothideomycetes incertae sedis</taxon>
        <taxon>Botryosphaeriales</taxon>
        <taxon>Botryosphaeriaceae</taxon>
        <taxon>Neofusicoccum</taxon>
    </lineage>
</organism>
<evidence type="ECO:0000259" key="2">
    <source>
        <dbReference type="PROSITE" id="PS50234"/>
    </source>
</evidence>
<dbReference type="Proteomes" id="UP000013521">
    <property type="component" value="Unassembled WGS sequence"/>
</dbReference>
<dbReference type="Pfam" id="PF00092">
    <property type="entry name" value="VWA"/>
    <property type="match status" value="1"/>
</dbReference>
<dbReference type="PANTHER" id="PTHR34706">
    <property type="entry name" value="SLR1338 PROTEIN"/>
    <property type="match status" value="1"/>
</dbReference>
<dbReference type="AlphaFoldDB" id="R1EVV0"/>
<dbReference type="InterPro" id="IPR008775">
    <property type="entry name" value="Phytyl_CoA_dOase-like"/>
</dbReference>
<dbReference type="Pfam" id="PF05721">
    <property type="entry name" value="PhyH"/>
    <property type="match status" value="1"/>
</dbReference>